<dbReference type="Proteomes" id="UP000887226">
    <property type="component" value="Unassembled WGS sequence"/>
</dbReference>
<protein>
    <submittedName>
        <fullName evidence="6">Indigoidine synthase A like protein-domain-containing protein</fullName>
    </submittedName>
</protein>
<evidence type="ECO:0000256" key="4">
    <source>
        <dbReference type="ARBA" id="ARBA00023239"/>
    </source>
</evidence>
<dbReference type="PANTHER" id="PTHR42909:SF1">
    <property type="entry name" value="CARBOHYDRATE KINASE PFKB DOMAIN-CONTAINING PROTEIN"/>
    <property type="match status" value="1"/>
</dbReference>
<keyword evidence="4" id="KW-0456">Lyase</keyword>
<dbReference type="InterPro" id="IPR029056">
    <property type="entry name" value="Ribokinase-like"/>
</dbReference>
<accession>A0A9P7Z5P0</accession>
<dbReference type="GO" id="GO:0004730">
    <property type="term" value="F:pseudouridylate synthase activity"/>
    <property type="evidence" value="ECO:0007669"/>
    <property type="project" value="InterPro"/>
</dbReference>
<evidence type="ECO:0000256" key="2">
    <source>
        <dbReference type="ARBA" id="ARBA00022801"/>
    </source>
</evidence>
<reference evidence="6" key="1">
    <citation type="journal article" date="2021" name="IMA Fungus">
        <title>Genomic characterization of three marine fungi, including Emericellopsis atlantica sp. nov. with signatures of a generalist lifestyle and marine biomass degradation.</title>
        <authorList>
            <person name="Hagestad O.C."/>
            <person name="Hou L."/>
            <person name="Andersen J.H."/>
            <person name="Hansen E.H."/>
            <person name="Altermark B."/>
            <person name="Li C."/>
            <person name="Kuhnert E."/>
            <person name="Cox R.J."/>
            <person name="Crous P.W."/>
            <person name="Spatafora J.W."/>
            <person name="Lail K."/>
            <person name="Amirebrahimi M."/>
            <person name="Lipzen A."/>
            <person name="Pangilinan J."/>
            <person name="Andreopoulos W."/>
            <person name="Hayes R.D."/>
            <person name="Ng V."/>
            <person name="Grigoriev I.V."/>
            <person name="Jackson S.A."/>
            <person name="Sutton T.D.S."/>
            <person name="Dobson A.D.W."/>
            <person name="Rama T."/>
        </authorList>
    </citation>
    <scope>NUCLEOTIDE SEQUENCE</scope>
    <source>
        <strain evidence="6">TRa3180A</strain>
    </source>
</reference>
<dbReference type="OrthoDB" id="198885at2759"/>
<dbReference type="HAMAP" id="MF_01876">
    <property type="entry name" value="PsiMP_glycosidase"/>
    <property type="match status" value="1"/>
</dbReference>
<dbReference type="SUPFAM" id="SSF110581">
    <property type="entry name" value="Indigoidine synthase A-like"/>
    <property type="match status" value="1"/>
</dbReference>
<keyword evidence="3" id="KW-0464">Manganese</keyword>
<comment type="caution">
    <text evidence="6">The sequence shown here is derived from an EMBL/GenBank/DDBJ whole genome shotgun (WGS) entry which is preliminary data.</text>
</comment>
<gene>
    <name evidence="6" type="ORF">BJ878DRAFT_581727</name>
</gene>
<keyword evidence="1" id="KW-0479">Metal-binding</keyword>
<dbReference type="GO" id="GO:0046872">
    <property type="term" value="F:metal ion binding"/>
    <property type="evidence" value="ECO:0007669"/>
    <property type="project" value="UniProtKB-KW"/>
</dbReference>
<name>A0A9P7Z5P0_9HELO</name>
<proteinExistence type="inferred from homology"/>
<keyword evidence="5" id="KW-0326">Glycosidase</keyword>
<keyword evidence="2" id="KW-0378">Hydrolase</keyword>
<dbReference type="Gene3D" id="3.40.1790.10">
    <property type="entry name" value="Indigoidine synthase domain"/>
    <property type="match status" value="1"/>
</dbReference>
<dbReference type="InterPro" id="IPR007342">
    <property type="entry name" value="PsuG"/>
</dbReference>
<sequence length="823" mass="88590">MCHRSLWSPMRSRASQRVSCTSRQVRKFTVTSNLCASREYVSSGQRGIARTSKEVALALHSGKPIVALESAIYTHGFPYPENIQLGLDLQEIVRSHGAVPATIAVIDGIATIGMTQPDLMRLMESAGRPETMKVSRKDLPYILGMGLAGRKLIGGTTVSGTMVLARRAGIKVFGTGGLGGVHRGGQDSMDISADLTELGRTDIAVISSGCKSFLDIPRTLEYLETQGVPVCTFADGRTGDIDFPSFFTRNSGIKCSQILRTPAEAAALIWTNHMLRSKNGLLLANPIPEEFSMPQEFIDSAINQAVQEAAEQGIHGHANTPFILTKIKELTKGNSLPANRALIESNITMAAQVAVELSALLFNPGRINSSSIQVPSDAYSYAALEIHKRKVSASQRKKEEKETRPISDVRRDESVTVLDPMKAMERLSGAEVIVFGSVALDIASDFTPAPGSVETCPQLHTSNLAVIKPSIGGVGHNVARAADYMSNKGAIGLYSMVADDLAGQTILSQLSTNLDGSSITTIPAASTIRTAQYIAVNDLDKNLVVAMADMDIFNSDYLEAHISKFNISTSLKWIVVDSNWKPDIAIQIMKKYSAAGIKVAFEPVSNTKGARILRPVTEDGAKLEVFPKHNVNLATPNQHELAAMHTSAREGGLFEGQRWWKVIDALGISSEGARDRFVSITNSSLTDQGVPLQSVQLLPFFPSIITKLGADGVLLAQILGPDDVRLQDPDHAAYILSRTFASSSEPQIGGVYMRLFPAAELVKDVVSVNGVGDTLLGVLIAGLAKGLPLDDKLIGLAQRAAVMTLRSDKSVHPEMHTLRTEFK</sequence>
<dbReference type="InterPro" id="IPR022830">
    <property type="entry name" value="Indigdn_synthA-like"/>
</dbReference>
<dbReference type="SUPFAM" id="SSF53613">
    <property type="entry name" value="Ribokinase-like"/>
    <property type="match status" value="1"/>
</dbReference>
<dbReference type="CDD" id="cd01941">
    <property type="entry name" value="YeiC_kinase_like"/>
    <property type="match status" value="1"/>
</dbReference>
<organism evidence="6 7">
    <name type="scientific">Calycina marina</name>
    <dbReference type="NCBI Taxonomy" id="1763456"/>
    <lineage>
        <taxon>Eukaryota</taxon>
        <taxon>Fungi</taxon>
        <taxon>Dikarya</taxon>
        <taxon>Ascomycota</taxon>
        <taxon>Pezizomycotina</taxon>
        <taxon>Leotiomycetes</taxon>
        <taxon>Helotiales</taxon>
        <taxon>Pezizellaceae</taxon>
        <taxon>Calycina</taxon>
    </lineage>
</organism>
<dbReference type="GO" id="GO:0005737">
    <property type="term" value="C:cytoplasm"/>
    <property type="evidence" value="ECO:0007669"/>
    <property type="project" value="TreeGrafter"/>
</dbReference>
<keyword evidence="7" id="KW-1185">Reference proteome</keyword>
<dbReference type="AlphaFoldDB" id="A0A9P7Z5P0"/>
<evidence type="ECO:0000313" key="6">
    <source>
        <dbReference type="EMBL" id="KAG9245815.1"/>
    </source>
</evidence>
<evidence type="ECO:0000256" key="3">
    <source>
        <dbReference type="ARBA" id="ARBA00023211"/>
    </source>
</evidence>
<evidence type="ECO:0000256" key="1">
    <source>
        <dbReference type="ARBA" id="ARBA00022723"/>
    </source>
</evidence>
<dbReference type="Pfam" id="PF04227">
    <property type="entry name" value="Indigoidine_A"/>
    <property type="match status" value="1"/>
</dbReference>
<dbReference type="GO" id="GO:0016798">
    <property type="term" value="F:hydrolase activity, acting on glycosyl bonds"/>
    <property type="evidence" value="ECO:0007669"/>
    <property type="project" value="UniProtKB-KW"/>
</dbReference>
<dbReference type="PANTHER" id="PTHR42909">
    <property type="entry name" value="ZGC:136858"/>
    <property type="match status" value="1"/>
</dbReference>
<evidence type="ECO:0000313" key="7">
    <source>
        <dbReference type="Proteomes" id="UP000887226"/>
    </source>
</evidence>
<evidence type="ECO:0000256" key="5">
    <source>
        <dbReference type="ARBA" id="ARBA00023295"/>
    </source>
</evidence>
<dbReference type="Gene3D" id="3.40.1190.20">
    <property type="match status" value="1"/>
</dbReference>
<dbReference type="EMBL" id="MU253829">
    <property type="protein sequence ID" value="KAG9245815.1"/>
    <property type="molecule type" value="Genomic_DNA"/>
</dbReference>